<dbReference type="EMBL" id="DS016983">
    <property type="protein sequence ID" value="KMU83522.1"/>
    <property type="molecule type" value="Genomic_DNA"/>
</dbReference>
<reference evidence="2" key="1">
    <citation type="journal article" date="2010" name="Genome Res.">
        <title>Population genomic sequencing of Coccidioides fungi reveals recent hybridization and transposon control.</title>
        <authorList>
            <person name="Neafsey D.E."/>
            <person name="Barker B.M."/>
            <person name="Sharpton T.J."/>
            <person name="Stajich J.E."/>
            <person name="Park D.J."/>
            <person name="Whiston E."/>
            <person name="Hung C.-Y."/>
            <person name="McMahan C."/>
            <person name="White J."/>
            <person name="Sykes S."/>
            <person name="Heiman D."/>
            <person name="Young S."/>
            <person name="Zeng Q."/>
            <person name="Abouelleil A."/>
            <person name="Aftuck L."/>
            <person name="Bessette D."/>
            <person name="Brown A."/>
            <person name="FitzGerald M."/>
            <person name="Lui A."/>
            <person name="Macdonald J.P."/>
            <person name="Priest M."/>
            <person name="Orbach M.J."/>
            <person name="Galgiani J.N."/>
            <person name="Kirkland T.N."/>
            <person name="Cole G.T."/>
            <person name="Birren B.W."/>
            <person name="Henn M.R."/>
            <person name="Taylor J.W."/>
            <person name="Rounsley S.D."/>
        </authorList>
    </citation>
    <scope>NUCLEOTIDE SEQUENCE [LARGE SCALE GENOMIC DNA]</scope>
    <source>
        <strain evidence="2">H538.4</strain>
    </source>
</reference>
<organism evidence="1 2">
    <name type="scientific">Coccidioides immitis H538.4</name>
    <dbReference type="NCBI Taxonomy" id="396776"/>
    <lineage>
        <taxon>Eukaryota</taxon>
        <taxon>Fungi</taxon>
        <taxon>Dikarya</taxon>
        <taxon>Ascomycota</taxon>
        <taxon>Pezizomycotina</taxon>
        <taxon>Eurotiomycetes</taxon>
        <taxon>Eurotiomycetidae</taxon>
        <taxon>Onygenales</taxon>
        <taxon>Onygenaceae</taxon>
        <taxon>Coccidioides</taxon>
    </lineage>
</organism>
<dbReference type="AlphaFoldDB" id="A0A0J8RF03"/>
<sequence length="95" mass="10256">MVEQRFSVGKCPLIYPSRGLLVVDAVTTVDQPIQGREHSRPYLLSAAVRRILHPPSAGMATNAPGKDSQLFEYTRGRFLLDEGQANGASTSAVSV</sequence>
<evidence type="ECO:0000313" key="2">
    <source>
        <dbReference type="Proteomes" id="UP000054563"/>
    </source>
</evidence>
<protein>
    <submittedName>
        <fullName evidence="1">Uncharacterized protein</fullName>
    </submittedName>
</protein>
<accession>A0A0J8RF03</accession>
<dbReference type="Proteomes" id="UP000054563">
    <property type="component" value="Unassembled WGS sequence"/>
</dbReference>
<evidence type="ECO:0000313" key="1">
    <source>
        <dbReference type="EMBL" id="KMU83522.1"/>
    </source>
</evidence>
<dbReference type="VEuPathDB" id="FungiDB:CIHG_01304"/>
<name>A0A0J8RF03_COCIT</name>
<gene>
    <name evidence="1" type="ORF">CIHG_01304</name>
</gene>
<dbReference type="STRING" id="396776.A0A0J8RF03"/>
<proteinExistence type="predicted"/>